<dbReference type="Proteomes" id="UP000617041">
    <property type="component" value="Unassembled WGS sequence"/>
</dbReference>
<organism evidence="1 2">
    <name type="scientific">Ramlibacter algicola</name>
    <dbReference type="NCBI Taxonomy" id="2795217"/>
    <lineage>
        <taxon>Bacteria</taxon>
        <taxon>Pseudomonadati</taxon>
        <taxon>Pseudomonadota</taxon>
        <taxon>Betaproteobacteria</taxon>
        <taxon>Burkholderiales</taxon>
        <taxon>Comamonadaceae</taxon>
        <taxon>Ramlibacter</taxon>
    </lineage>
</organism>
<sequence length="142" mass="14333">MRARRASPALLALLLAGCGGGSVVVSSPGFFLDINGFGNGFHVDRVAPGQLTAAIQPGQSIEFDADEPASWTVAVNGNAPVPAGSTVVVGGLSITTTLVSSNRIRVTTAVAPNAIVLPATVVLTAFAQHGGRDATTVTLEIR</sequence>
<dbReference type="RefSeq" id="WP_200787258.1">
    <property type="nucleotide sequence ID" value="NZ_JAEDAO010000001.1"/>
</dbReference>
<evidence type="ECO:0000313" key="1">
    <source>
        <dbReference type="EMBL" id="MBK0392318.1"/>
    </source>
</evidence>
<dbReference type="PROSITE" id="PS51257">
    <property type="entry name" value="PROKAR_LIPOPROTEIN"/>
    <property type="match status" value="1"/>
</dbReference>
<evidence type="ECO:0000313" key="2">
    <source>
        <dbReference type="Proteomes" id="UP000617041"/>
    </source>
</evidence>
<comment type="caution">
    <text evidence="1">The sequence shown here is derived from an EMBL/GenBank/DDBJ whole genome shotgun (WGS) entry which is preliminary data.</text>
</comment>
<name>A0A934UR52_9BURK</name>
<dbReference type="AlphaFoldDB" id="A0A934UR52"/>
<protein>
    <submittedName>
        <fullName evidence="1">Uncharacterized protein</fullName>
    </submittedName>
</protein>
<dbReference type="EMBL" id="JAEDAO010000001">
    <property type="protein sequence ID" value="MBK0392318.1"/>
    <property type="molecule type" value="Genomic_DNA"/>
</dbReference>
<proteinExistence type="predicted"/>
<reference evidence="1" key="1">
    <citation type="submission" date="2020-12" db="EMBL/GenBank/DDBJ databases">
        <title>Ramlibacter sp. nov., isolated from a freshwater alga, Cryptomonas.</title>
        <authorList>
            <person name="Kim H.M."/>
            <person name="Jeon C.O."/>
        </authorList>
    </citation>
    <scope>NUCLEOTIDE SEQUENCE</scope>
    <source>
        <strain evidence="1">CrO1</strain>
    </source>
</reference>
<accession>A0A934UR52</accession>
<gene>
    <name evidence="1" type="ORF">I8E28_06930</name>
</gene>
<keyword evidence="2" id="KW-1185">Reference proteome</keyword>